<protein>
    <submittedName>
        <fullName evidence="9">Putative thioredoxin</fullName>
    </submittedName>
</protein>
<dbReference type="PROSITE" id="PS51352">
    <property type="entry name" value="THIOREDOXIN_2"/>
    <property type="match status" value="1"/>
</dbReference>
<dbReference type="EMBL" id="BAEE01000001">
    <property type="protein sequence ID" value="GAB08148.1"/>
    <property type="molecule type" value="Genomic_DNA"/>
</dbReference>
<dbReference type="STRING" id="1073574.GOARA_001_00180"/>
<dbReference type="Gene3D" id="1.25.40.10">
    <property type="entry name" value="Tetratricopeptide repeat domain"/>
    <property type="match status" value="1"/>
</dbReference>
<dbReference type="GO" id="GO:0015035">
    <property type="term" value="F:protein-disulfide reductase activity"/>
    <property type="evidence" value="ECO:0007669"/>
    <property type="project" value="TreeGrafter"/>
</dbReference>
<dbReference type="PANTHER" id="PTHR45663:SF11">
    <property type="entry name" value="GEO12009P1"/>
    <property type="match status" value="1"/>
</dbReference>
<evidence type="ECO:0000256" key="1">
    <source>
        <dbReference type="ARBA" id="ARBA00003318"/>
    </source>
</evidence>
<reference evidence="9 10" key="1">
    <citation type="submission" date="2011-11" db="EMBL/GenBank/DDBJ databases">
        <title>Whole genome shotgun sequence of Gordonia araii NBRC 100433.</title>
        <authorList>
            <person name="Yoshida Y."/>
            <person name="Hosoyama A."/>
            <person name="Tsuchikane K."/>
            <person name="Katsumata H."/>
            <person name="Yamazaki S."/>
            <person name="Fujita N."/>
        </authorList>
    </citation>
    <scope>NUCLEOTIDE SEQUENCE [LARGE SCALE GENOMIC DNA]</scope>
    <source>
        <strain evidence="9 10">NBRC 100433</strain>
    </source>
</reference>
<dbReference type="SUPFAM" id="SSF52833">
    <property type="entry name" value="Thioredoxin-like"/>
    <property type="match status" value="1"/>
</dbReference>
<evidence type="ECO:0000256" key="5">
    <source>
        <dbReference type="ARBA" id="ARBA00023157"/>
    </source>
</evidence>
<gene>
    <name evidence="9" type="ORF">GOARA_001_00180</name>
</gene>
<comment type="similarity">
    <text evidence="2">Belongs to the thioredoxin family.</text>
</comment>
<dbReference type="AlphaFoldDB" id="G7GX23"/>
<feature type="domain" description="Thioredoxin" evidence="8">
    <location>
        <begin position="42"/>
        <end position="167"/>
    </location>
</feature>
<dbReference type="GO" id="GO:0006950">
    <property type="term" value="P:response to stress"/>
    <property type="evidence" value="ECO:0007669"/>
    <property type="project" value="UniProtKB-ARBA"/>
</dbReference>
<dbReference type="InterPro" id="IPR017937">
    <property type="entry name" value="Thioredoxin_CS"/>
</dbReference>
<keyword evidence="4" id="KW-0249">Electron transport</keyword>
<dbReference type="InterPro" id="IPR011990">
    <property type="entry name" value="TPR-like_helical_dom_sf"/>
</dbReference>
<organism evidence="9 10">
    <name type="scientific">Gordonia araii NBRC 100433</name>
    <dbReference type="NCBI Taxonomy" id="1073574"/>
    <lineage>
        <taxon>Bacteria</taxon>
        <taxon>Bacillati</taxon>
        <taxon>Actinomycetota</taxon>
        <taxon>Actinomycetes</taxon>
        <taxon>Mycobacteriales</taxon>
        <taxon>Gordoniaceae</taxon>
        <taxon>Gordonia</taxon>
    </lineage>
</organism>
<sequence>MSRPVNRQQAAAAAARQQQAAAAMAGAVDLSALKDRAEAQRAAPGAPPPRAPGEGAAPGAVVDVTEATFEAEVITRSTRQLVIVDLWATWCEPCKQLSPVLESMAEQAGGRWVLAKVDVDANPRIAQAFRAQSIPMVVALAQGQPVSVFTGVKPQAEIQAWIDEIFQQVGSSFPDQDDAAADIVDEPADPRMVAAEDKLNAGDIDGALADYRAIADAEPDNAEAASLVRNLTFVARASKHPASVVESAQPGDIEAQLAAADVELFEQKPEQAFDRLVELVKTTADDDRARVRARLLELFELYEPNEPVVMAARRKLASALF</sequence>
<dbReference type="PROSITE" id="PS00194">
    <property type="entry name" value="THIOREDOXIN_1"/>
    <property type="match status" value="1"/>
</dbReference>
<proteinExistence type="inferred from homology"/>
<dbReference type="GO" id="GO:0005829">
    <property type="term" value="C:cytosol"/>
    <property type="evidence" value="ECO:0007669"/>
    <property type="project" value="TreeGrafter"/>
</dbReference>
<dbReference type="Proteomes" id="UP000035088">
    <property type="component" value="Unassembled WGS sequence"/>
</dbReference>
<dbReference type="Pfam" id="PF00085">
    <property type="entry name" value="Thioredoxin"/>
    <property type="match status" value="1"/>
</dbReference>
<evidence type="ECO:0000256" key="4">
    <source>
        <dbReference type="ARBA" id="ARBA00022982"/>
    </source>
</evidence>
<dbReference type="GO" id="GO:0045454">
    <property type="term" value="P:cell redox homeostasis"/>
    <property type="evidence" value="ECO:0007669"/>
    <property type="project" value="TreeGrafter"/>
</dbReference>
<dbReference type="Gene3D" id="3.40.30.10">
    <property type="entry name" value="Glutaredoxin"/>
    <property type="match status" value="1"/>
</dbReference>
<keyword evidence="10" id="KW-1185">Reference proteome</keyword>
<evidence type="ECO:0000313" key="10">
    <source>
        <dbReference type="Proteomes" id="UP000035088"/>
    </source>
</evidence>
<dbReference type="InterPro" id="IPR036249">
    <property type="entry name" value="Thioredoxin-like_sf"/>
</dbReference>
<keyword evidence="3" id="KW-0813">Transport</keyword>
<evidence type="ECO:0000256" key="7">
    <source>
        <dbReference type="SAM" id="MobiDB-lite"/>
    </source>
</evidence>
<accession>G7GX23</accession>
<evidence type="ECO:0000256" key="6">
    <source>
        <dbReference type="ARBA" id="ARBA00023284"/>
    </source>
</evidence>
<evidence type="ECO:0000256" key="3">
    <source>
        <dbReference type="ARBA" id="ARBA00022448"/>
    </source>
</evidence>
<dbReference type="CDD" id="cd02956">
    <property type="entry name" value="ybbN"/>
    <property type="match status" value="1"/>
</dbReference>
<dbReference type="Pfam" id="PF14561">
    <property type="entry name" value="TPR_20"/>
    <property type="match status" value="1"/>
</dbReference>
<comment type="function">
    <text evidence="1">Participates in various redox reactions through the reversible oxidation of its active center dithiol to a disulfide and catalyzes dithiol-disulfide exchange reactions.</text>
</comment>
<name>G7GX23_9ACTN</name>
<keyword evidence="5" id="KW-1015">Disulfide bond</keyword>
<evidence type="ECO:0000259" key="8">
    <source>
        <dbReference type="PROSITE" id="PS51352"/>
    </source>
</evidence>
<evidence type="ECO:0000256" key="2">
    <source>
        <dbReference type="ARBA" id="ARBA00008987"/>
    </source>
</evidence>
<evidence type="ECO:0000313" key="9">
    <source>
        <dbReference type="EMBL" id="GAB08148.1"/>
    </source>
</evidence>
<feature type="region of interest" description="Disordered" evidence="7">
    <location>
        <begin position="35"/>
        <end position="57"/>
    </location>
</feature>
<dbReference type="InterPro" id="IPR013766">
    <property type="entry name" value="Thioredoxin_domain"/>
</dbReference>
<keyword evidence="6" id="KW-0676">Redox-active center</keyword>
<dbReference type="PANTHER" id="PTHR45663">
    <property type="entry name" value="GEO12009P1"/>
    <property type="match status" value="1"/>
</dbReference>
<comment type="caution">
    <text evidence="9">The sequence shown here is derived from an EMBL/GenBank/DDBJ whole genome shotgun (WGS) entry which is preliminary data.</text>
</comment>